<dbReference type="EMBL" id="JAYKLX010000005">
    <property type="protein sequence ID" value="MEB3346021.1"/>
    <property type="molecule type" value="Genomic_DNA"/>
</dbReference>
<keyword evidence="2" id="KW-1185">Reference proteome</keyword>
<evidence type="ECO:0000313" key="2">
    <source>
        <dbReference type="Proteomes" id="UP001327027"/>
    </source>
</evidence>
<proteinExistence type="predicted"/>
<accession>A0ABU5ZVZ0</accession>
<reference evidence="1 2" key="1">
    <citation type="journal article" date="2013" name="Int. J. Syst. Evol. Microbiol.">
        <title>Aquimarina gracilis sp. nov., isolated from the gut microflora of a mussel, Mytilus coruscus, and emended description of Aquimarina spongiae.</title>
        <authorList>
            <person name="Park S.C."/>
            <person name="Choe H.N."/>
            <person name="Baik K.S."/>
            <person name="Seong C.N."/>
        </authorList>
    </citation>
    <scope>NUCLEOTIDE SEQUENCE [LARGE SCALE GENOMIC DNA]</scope>
    <source>
        <strain evidence="1 2">PSC32</strain>
    </source>
</reference>
<dbReference type="RefSeq" id="WP_324180051.1">
    <property type="nucleotide sequence ID" value="NZ_BAABAW010000006.1"/>
</dbReference>
<name>A0ABU5ZVZ0_9FLAO</name>
<comment type="caution">
    <text evidence="1">The sequence shown here is derived from an EMBL/GenBank/DDBJ whole genome shotgun (WGS) entry which is preliminary data.</text>
</comment>
<gene>
    <name evidence="1" type="ORF">U6A24_11145</name>
</gene>
<sequence>MLYLNSLSTISFKGLRDHYPVVHNSIKSYYPVGIPFKSELYRSHTGIKEIQDLINRNIVDKKRLESVWVNGFCEELGTKIDLPIVEATFGVAPSYAIRVVIEENKSKGESIELHCRVSLLNNFFNIQIAYLKDNMRIEREEKYLKEFVTLGLDKLVISPVKGYYKELFILTENLVREHFERANFLSTALVFLRLKGLTVNFNQTIDMPIGMAFFHNMMPLNYYKPKEIIGNLEYRIDECIKFKQ</sequence>
<protein>
    <submittedName>
        <fullName evidence="1">Uncharacterized protein</fullName>
    </submittedName>
</protein>
<organism evidence="1 2">
    <name type="scientific">Aquimarina gracilis</name>
    <dbReference type="NCBI Taxonomy" id="874422"/>
    <lineage>
        <taxon>Bacteria</taxon>
        <taxon>Pseudomonadati</taxon>
        <taxon>Bacteroidota</taxon>
        <taxon>Flavobacteriia</taxon>
        <taxon>Flavobacteriales</taxon>
        <taxon>Flavobacteriaceae</taxon>
        <taxon>Aquimarina</taxon>
    </lineage>
</organism>
<dbReference type="Proteomes" id="UP001327027">
    <property type="component" value="Unassembled WGS sequence"/>
</dbReference>
<evidence type="ECO:0000313" key="1">
    <source>
        <dbReference type="EMBL" id="MEB3346021.1"/>
    </source>
</evidence>